<gene>
    <name evidence="1" type="ORF">Fot_14193</name>
</gene>
<protein>
    <submittedName>
        <fullName evidence="1">AT-hook motif nuclear-localized protein</fullName>
    </submittedName>
</protein>
<keyword evidence="2" id="KW-1185">Reference proteome</keyword>
<evidence type="ECO:0000313" key="1">
    <source>
        <dbReference type="EMBL" id="KAL2544960.1"/>
    </source>
</evidence>
<proteinExistence type="predicted"/>
<evidence type="ECO:0000313" key="2">
    <source>
        <dbReference type="Proteomes" id="UP001604277"/>
    </source>
</evidence>
<dbReference type="AlphaFoldDB" id="A0ABD1W635"/>
<dbReference type="Proteomes" id="UP001604277">
    <property type="component" value="Unassembled WGS sequence"/>
</dbReference>
<dbReference type="EMBL" id="JBFOLJ010000004">
    <property type="protein sequence ID" value="KAL2544960.1"/>
    <property type="molecule type" value="Genomic_DNA"/>
</dbReference>
<sequence length="138" mass="16055">MDQLTAQGRPLSPPFHARDLQLHHHLFQHRQQNLEDEQSENNNINCILKRDWDKNYSVSTATAGGRRAIAGHHFFSPHRLCRRANRVYRQCHVHRRPPFLPGVATMKLVHQLTVRRGVESGYDRRATSRDGLEFKVTS</sequence>
<accession>A0ABD1W635</accession>
<comment type="caution">
    <text evidence="1">The sequence shown here is derived from an EMBL/GenBank/DDBJ whole genome shotgun (WGS) entry which is preliminary data.</text>
</comment>
<organism evidence="1 2">
    <name type="scientific">Forsythia ovata</name>
    <dbReference type="NCBI Taxonomy" id="205694"/>
    <lineage>
        <taxon>Eukaryota</taxon>
        <taxon>Viridiplantae</taxon>
        <taxon>Streptophyta</taxon>
        <taxon>Embryophyta</taxon>
        <taxon>Tracheophyta</taxon>
        <taxon>Spermatophyta</taxon>
        <taxon>Magnoliopsida</taxon>
        <taxon>eudicotyledons</taxon>
        <taxon>Gunneridae</taxon>
        <taxon>Pentapetalae</taxon>
        <taxon>asterids</taxon>
        <taxon>lamiids</taxon>
        <taxon>Lamiales</taxon>
        <taxon>Oleaceae</taxon>
        <taxon>Forsythieae</taxon>
        <taxon>Forsythia</taxon>
    </lineage>
</organism>
<name>A0ABD1W635_9LAMI</name>
<reference evidence="2" key="1">
    <citation type="submission" date="2024-07" db="EMBL/GenBank/DDBJ databases">
        <title>Two chromosome-level genome assemblies of Korean endemic species Abeliophyllum distichum and Forsythia ovata (Oleaceae).</title>
        <authorList>
            <person name="Jang H."/>
        </authorList>
    </citation>
    <scope>NUCLEOTIDE SEQUENCE [LARGE SCALE GENOMIC DNA]</scope>
</reference>